<dbReference type="InterPro" id="IPR027843">
    <property type="entry name" value="DUF4440"/>
</dbReference>
<proteinExistence type="predicted"/>
<evidence type="ECO:0000313" key="3">
    <source>
        <dbReference type="Proteomes" id="UP000637632"/>
    </source>
</evidence>
<dbReference type="Proteomes" id="UP000637632">
    <property type="component" value="Unassembled WGS sequence"/>
</dbReference>
<dbReference type="RefSeq" id="WP_190480537.1">
    <property type="nucleotide sequence ID" value="NZ_JACOFT010000005.1"/>
</dbReference>
<dbReference type="Gene3D" id="3.10.450.50">
    <property type="match status" value="1"/>
</dbReference>
<name>A0ABR6XIY1_9BURK</name>
<dbReference type="SUPFAM" id="SSF54427">
    <property type="entry name" value="NTF2-like"/>
    <property type="match status" value="1"/>
</dbReference>
<keyword evidence="3" id="KW-1185">Reference proteome</keyword>
<feature type="domain" description="DUF4440" evidence="1">
    <location>
        <begin position="33"/>
        <end position="151"/>
    </location>
</feature>
<reference evidence="2 3" key="1">
    <citation type="submission" date="2020-08" db="EMBL/GenBank/DDBJ databases">
        <title>Novel species isolated from subtropical streams in China.</title>
        <authorList>
            <person name="Lu H."/>
        </authorList>
    </citation>
    <scope>NUCLEOTIDE SEQUENCE [LARGE SCALE GENOMIC DNA]</scope>
    <source>
        <strain evidence="2 3">CCTCC AB 2015119</strain>
    </source>
</reference>
<evidence type="ECO:0000313" key="2">
    <source>
        <dbReference type="EMBL" id="MBC3812693.1"/>
    </source>
</evidence>
<protein>
    <submittedName>
        <fullName evidence="2">Nuclear transport factor 2 family protein</fullName>
    </submittedName>
</protein>
<evidence type="ECO:0000259" key="1">
    <source>
        <dbReference type="Pfam" id="PF14534"/>
    </source>
</evidence>
<organism evidence="2 3">
    <name type="scientific">Undibacterium aquatile</name>
    <dbReference type="NCBI Taxonomy" id="1537398"/>
    <lineage>
        <taxon>Bacteria</taxon>
        <taxon>Pseudomonadati</taxon>
        <taxon>Pseudomonadota</taxon>
        <taxon>Betaproteobacteria</taxon>
        <taxon>Burkholderiales</taxon>
        <taxon>Oxalobacteraceae</taxon>
        <taxon>Undibacterium</taxon>
    </lineage>
</organism>
<gene>
    <name evidence="2" type="ORF">H8K26_14690</name>
</gene>
<sequence>MKKVILLVLIVAGGWWYFIGGRKLSDEHVNGFYRDLEIATLQRQPEAICALLAPDFHSTGSVSTAGNTQTVNQNKQQACDAYRDLYATWEKLGEKMGGMLQLDSQYTIHSISLSPDGKTATVDVSSSLDVAGTLMHIRSRSTDTLVRRNGKVLLLHSSGLGSVGTGS</sequence>
<dbReference type="InterPro" id="IPR032710">
    <property type="entry name" value="NTF2-like_dom_sf"/>
</dbReference>
<comment type="caution">
    <text evidence="2">The sequence shown here is derived from an EMBL/GenBank/DDBJ whole genome shotgun (WGS) entry which is preliminary data.</text>
</comment>
<accession>A0ABR6XIY1</accession>
<dbReference type="EMBL" id="JACOFT010000005">
    <property type="protein sequence ID" value="MBC3812693.1"/>
    <property type="molecule type" value="Genomic_DNA"/>
</dbReference>
<dbReference type="Pfam" id="PF14534">
    <property type="entry name" value="DUF4440"/>
    <property type="match status" value="1"/>
</dbReference>